<proteinExistence type="predicted"/>
<evidence type="ECO:0000313" key="2">
    <source>
        <dbReference type="EMBL" id="POB43822.1"/>
    </source>
</evidence>
<dbReference type="EMBL" id="PDGH01000126">
    <property type="protein sequence ID" value="POB43822.1"/>
    <property type="molecule type" value="Genomic_DNA"/>
</dbReference>
<sequence length="268" mass="30813">MKGKIMKHPQPSCQKTRWPLSLLLASCFSAGALAESIQILYPKQVTKQEQTIIDTLESYQINTTLLDLSHSLFPFKKTLTVSYGGDQGPLYDPETHIVHIPFSFYTESLDYFRKNEYQKTYGKSAESGAINTMLHTLLHEAGHAYIADQNIAILGKEEDAVDNFATLLLIDYVENGDEIAISAADMFAFESEDKPEYYDLDEYIDEHSFDLQRYFATLCLVYGSNPERHPNLLDEIEKEYRQERTEFCQANYQTLSDNWHRYLTSAPE</sequence>
<protein>
    <recommendedName>
        <fullName evidence="4">Metallopeptidase DUF4344</fullName>
    </recommendedName>
</protein>
<evidence type="ECO:0000313" key="3">
    <source>
        <dbReference type="Proteomes" id="UP000237466"/>
    </source>
</evidence>
<dbReference type="Pfam" id="PF14247">
    <property type="entry name" value="DUF4344"/>
    <property type="match status" value="1"/>
</dbReference>
<reference evidence="2 3" key="1">
    <citation type="journal article" date="2018" name="Front. Microbiol.">
        <title>Phylogeny of Vibrio vulnificus from the Analysis of the Core-Genome: Implications for Intra-Species Taxonomy.</title>
        <authorList>
            <person name="Roig F.J."/>
            <person name="Gonzalez-Candelas F."/>
            <person name="Sanjuan E."/>
            <person name="Fouz B."/>
            <person name="Feil E.J."/>
            <person name="Llorens C."/>
            <person name="Baker-Austin C."/>
            <person name="Oliver J.D."/>
            <person name="Danin-Poleg Y."/>
            <person name="Gibas C.J."/>
            <person name="Kashi Y."/>
            <person name="Gulig P.A."/>
            <person name="Morrison S.S."/>
            <person name="Amaro C."/>
        </authorList>
    </citation>
    <scope>NUCLEOTIDE SEQUENCE [LARGE SCALE GENOMIC DNA]</scope>
    <source>
        <strain evidence="2 3">CECT4608</strain>
    </source>
</reference>
<evidence type="ECO:0000256" key="1">
    <source>
        <dbReference type="SAM" id="SignalP"/>
    </source>
</evidence>
<name>A0A2S3QY25_VIBVL</name>
<keyword evidence="1" id="KW-0732">Signal</keyword>
<gene>
    <name evidence="2" type="ORF">CRN52_18995</name>
</gene>
<accession>A0A2S3QY25</accession>
<evidence type="ECO:0008006" key="4">
    <source>
        <dbReference type="Google" id="ProtNLM"/>
    </source>
</evidence>
<feature type="chain" id="PRO_5015416495" description="Metallopeptidase DUF4344" evidence="1">
    <location>
        <begin position="35"/>
        <end position="268"/>
    </location>
</feature>
<organism evidence="2 3">
    <name type="scientific">Vibrio vulnificus</name>
    <dbReference type="NCBI Taxonomy" id="672"/>
    <lineage>
        <taxon>Bacteria</taxon>
        <taxon>Pseudomonadati</taxon>
        <taxon>Pseudomonadota</taxon>
        <taxon>Gammaproteobacteria</taxon>
        <taxon>Vibrionales</taxon>
        <taxon>Vibrionaceae</taxon>
        <taxon>Vibrio</taxon>
    </lineage>
</organism>
<comment type="caution">
    <text evidence="2">The sequence shown here is derived from an EMBL/GenBank/DDBJ whole genome shotgun (WGS) entry which is preliminary data.</text>
</comment>
<feature type="signal peptide" evidence="1">
    <location>
        <begin position="1"/>
        <end position="34"/>
    </location>
</feature>
<dbReference type="AlphaFoldDB" id="A0A2S3QY25"/>
<dbReference type="InterPro" id="IPR025644">
    <property type="entry name" value="DUF4344"/>
</dbReference>
<dbReference type="Proteomes" id="UP000237466">
    <property type="component" value="Unassembled WGS sequence"/>
</dbReference>